<comment type="caution">
    <text evidence="3">The sequence shown here is derived from an EMBL/GenBank/DDBJ whole genome shotgun (WGS) entry which is preliminary data.</text>
</comment>
<dbReference type="Proteomes" id="UP000005297">
    <property type="component" value="Unassembled WGS sequence"/>
</dbReference>
<dbReference type="AlphaFoldDB" id="Q0F291"/>
<protein>
    <submittedName>
        <fullName evidence="3">Uncharacterized protein</fullName>
    </submittedName>
</protein>
<keyword evidence="2" id="KW-1133">Transmembrane helix</keyword>
<dbReference type="HOGENOM" id="CLU_1852787_0_0_0"/>
<dbReference type="InParanoid" id="Q0F291"/>
<feature type="compositionally biased region" description="Basic and acidic residues" evidence="1">
    <location>
        <begin position="105"/>
        <end position="127"/>
    </location>
</feature>
<feature type="region of interest" description="Disordered" evidence="1">
    <location>
        <begin position="45"/>
        <end position="138"/>
    </location>
</feature>
<feature type="compositionally biased region" description="Polar residues" evidence="1">
    <location>
        <begin position="92"/>
        <end position="104"/>
    </location>
</feature>
<feature type="compositionally biased region" description="Basic and acidic residues" evidence="1">
    <location>
        <begin position="50"/>
        <end position="62"/>
    </location>
</feature>
<evidence type="ECO:0000313" key="3">
    <source>
        <dbReference type="EMBL" id="EAU55659.1"/>
    </source>
</evidence>
<dbReference type="RefSeq" id="WP_009850678.1">
    <property type="nucleotide sequence ID" value="NZ_DS022295.1"/>
</dbReference>
<feature type="transmembrane region" description="Helical" evidence="2">
    <location>
        <begin position="6"/>
        <end position="25"/>
    </location>
</feature>
<evidence type="ECO:0000256" key="2">
    <source>
        <dbReference type="SAM" id="Phobius"/>
    </source>
</evidence>
<dbReference type="EMBL" id="AATS01000002">
    <property type="protein sequence ID" value="EAU55659.1"/>
    <property type="molecule type" value="Genomic_DNA"/>
</dbReference>
<accession>Q0F291</accession>
<name>Q0F291_9PROT</name>
<reference evidence="3 4" key="1">
    <citation type="submission" date="2006-09" db="EMBL/GenBank/DDBJ databases">
        <authorList>
            <person name="Emerson D."/>
            <person name="Ferriera S."/>
            <person name="Johnson J."/>
            <person name="Kravitz S."/>
            <person name="Halpern A."/>
            <person name="Remington K."/>
            <person name="Beeson K."/>
            <person name="Tran B."/>
            <person name="Rogers Y.-H."/>
            <person name="Friedman R."/>
            <person name="Venter J.C."/>
        </authorList>
    </citation>
    <scope>NUCLEOTIDE SEQUENCE [LARGE SCALE GENOMIC DNA]</scope>
    <source>
        <strain evidence="3 4">PV-1</strain>
    </source>
</reference>
<evidence type="ECO:0000256" key="1">
    <source>
        <dbReference type="SAM" id="MobiDB-lite"/>
    </source>
</evidence>
<sequence length="138" mass="15390">MIIDTIIVALFCAVVFVLGLILWRASEPKFYEPEKLLSRGAFDSRHHHFTPHEPHPVAEHHNAPPAPVAPVVASNTRGTTDPLADVEWLKPQTPTVQPATISSKSSDRRRCPDRRTTQVEVAIDRRQGNRRSVAPAYA</sequence>
<keyword evidence="2" id="KW-0812">Transmembrane</keyword>
<gene>
    <name evidence="3" type="ORF">SPV1_01887</name>
</gene>
<keyword evidence="2" id="KW-0472">Membrane</keyword>
<organism evidence="3 4">
    <name type="scientific">Mariprofundus ferrooxydans PV-1</name>
    <dbReference type="NCBI Taxonomy" id="314345"/>
    <lineage>
        <taxon>Bacteria</taxon>
        <taxon>Pseudomonadati</taxon>
        <taxon>Pseudomonadota</taxon>
        <taxon>Candidatius Mariprofundia</taxon>
        <taxon>Mariprofundales</taxon>
        <taxon>Mariprofundaceae</taxon>
        <taxon>Mariprofundus</taxon>
    </lineage>
</organism>
<keyword evidence="4" id="KW-1185">Reference proteome</keyword>
<evidence type="ECO:0000313" key="4">
    <source>
        <dbReference type="Proteomes" id="UP000005297"/>
    </source>
</evidence>
<proteinExistence type="predicted"/>